<dbReference type="WBParaSite" id="RSKR_0000496100.1">
    <property type="protein sequence ID" value="RSKR_0000496100.1"/>
    <property type="gene ID" value="RSKR_0000496100"/>
</dbReference>
<protein>
    <submittedName>
        <fullName evidence="2">N-acetyltransferase domain-containing protein</fullName>
    </submittedName>
</protein>
<evidence type="ECO:0000313" key="2">
    <source>
        <dbReference type="WBParaSite" id="RSKR_0000496100.1"/>
    </source>
</evidence>
<organism evidence="1 2">
    <name type="scientific">Rhabditophanes sp. KR3021</name>
    <dbReference type="NCBI Taxonomy" id="114890"/>
    <lineage>
        <taxon>Eukaryota</taxon>
        <taxon>Metazoa</taxon>
        <taxon>Ecdysozoa</taxon>
        <taxon>Nematoda</taxon>
        <taxon>Chromadorea</taxon>
        <taxon>Rhabditida</taxon>
        <taxon>Tylenchina</taxon>
        <taxon>Panagrolaimomorpha</taxon>
        <taxon>Strongyloidoidea</taxon>
        <taxon>Alloionematidae</taxon>
        <taxon>Rhabditophanes</taxon>
    </lineage>
</organism>
<reference evidence="2" key="1">
    <citation type="submission" date="2016-11" db="UniProtKB">
        <authorList>
            <consortium name="WormBaseParasite"/>
        </authorList>
    </citation>
    <scope>IDENTIFICATION</scope>
    <source>
        <strain evidence="2">KR3021</strain>
    </source>
</reference>
<proteinExistence type="predicted"/>
<dbReference type="Proteomes" id="UP000095286">
    <property type="component" value="Unplaced"/>
</dbReference>
<name>A0AC35TVF4_9BILA</name>
<evidence type="ECO:0000313" key="1">
    <source>
        <dbReference type="Proteomes" id="UP000095286"/>
    </source>
</evidence>
<sequence length="218" mass="23925">MLTAGDSDSLIVRKITFDDKNAVNKILEEHFFQIEPLNVATGASVADLFGITNGMTEDPFMMNNSVGAFTKEGEIVGLRLVGLFERSADKIETNNNEDASNDDSPAIKIMQVLGAGKIGIYNELPPNINTLLSTEISIVQKKYSRQGIASKLEVFGNDHIKANFPNVQGIIVEATSIANQKLMTKMGYKCFRKIMYEDFKVGLGPDGSDSVETYITLF</sequence>
<accession>A0AC35TVF4</accession>